<evidence type="ECO:0000313" key="3">
    <source>
        <dbReference type="Proteomes" id="UP000053989"/>
    </source>
</evidence>
<sequence length="157" mass="16790">MGGAREVEFAGCGHFNQAFVLRATPPPSALMETPAGTVFNGDLSTGLIWEFNEVVSSQAAFSTVVTHLFHITRPGQVSISFSFGDATRADLVFSQEPHAPLAGEEATFTIMKAQKFTIWQARGKLVTVLPQSRSHSSSHATEVGPESNGQATFNVGH</sequence>
<dbReference type="HOGENOM" id="CLU_1678978_0_0_1"/>
<evidence type="ECO:0000256" key="1">
    <source>
        <dbReference type="SAM" id="MobiDB-lite"/>
    </source>
</evidence>
<evidence type="ECO:0000313" key="2">
    <source>
        <dbReference type="EMBL" id="KIM63903.1"/>
    </source>
</evidence>
<dbReference type="InParanoid" id="A0A0C2ZQP9"/>
<reference evidence="2 3" key="1">
    <citation type="submission" date="2014-04" db="EMBL/GenBank/DDBJ databases">
        <authorList>
            <consortium name="DOE Joint Genome Institute"/>
            <person name="Kuo A."/>
            <person name="Kohler A."/>
            <person name="Nagy L.G."/>
            <person name="Floudas D."/>
            <person name="Copeland A."/>
            <person name="Barry K.W."/>
            <person name="Cichocki N."/>
            <person name="Veneault-Fourrey C."/>
            <person name="LaButti K."/>
            <person name="Lindquist E.A."/>
            <person name="Lipzen A."/>
            <person name="Lundell T."/>
            <person name="Morin E."/>
            <person name="Murat C."/>
            <person name="Sun H."/>
            <person name="Tunlid A."/>
            <person name="Henrissat B."/>
            <person name="Grigoriev I.V."/>
            <person name="Hibbett D.S."/>
            <person name="Martin F."/>
            <person name="Nordberg H.P."/>
            <person name="Cantor M.N."/>
            <person name="Hua S.X."/>
        </authorList>
    </citation>
    <scope>NUCLEOTIDE SEQUENCE [LARGE SCALE GENOMIC DNA]</scope>
    <source>
        <strain evidence="2 3">Foug A</strain>
    </source>
</reference>
<feature type="region of interest" description="Disordered" evidence="1">
    <location>
        <begin position="132"/>
        <end position="157"/>
    </location>
</feature>
<keyword evidence="3" id="KW-1185">Reference proteome</keyword>
<dbReference type="Proteomes" id="UP000053989">
    <property type="component" value="Unassembled WGS sequence"/>
</dbReference>
<gene>
    <name evidence="2" type="ORF">SCLCIDRAFT_23814</name>
</gene>
<feature type="compositionally biased region" description="Polar residues" evidence="1">
    <location>
        <begin position="147"/>
        <end position="157"/>
    </location>
</feature>
<reference evidence="3" key="2">
    <citation type="submission" date="2015-01" db="EMBL/GenBank/DDBJ databases">
        <title>Evolutionary Origins and Diversification of the Mycorrhizal Mutualists.</title>
        <authorList>
            <consortium name="DOE Joint Genome Institute"/>
            <consortium name="Mycorrhizal Genomics Consortium"/>
            <person name="Kohler A."/>
            <person name="Kuo A."/>
            <person name="Nagy L.G."/>
            <person name="Floudas D."/>
            <person name="Copeland A."/>
            <person name="Barry K.W."/>
            <person name="Cichocki N."/>
            <person name="Veneault-Fourrey C."/>
            <person name="LaButti K."/>
            <person name="Lindquist E.A."/>
            <person name="Lipzen A."/>
            <person name="Lundell T."/>
            <person name="Morin E."/>
            <person name="Murat C."/>
            <person name="Riley R."/>
            <person name="Ohm R."/>
            <person name="Sun H."/>
            <person name="Tunlid A."/>
            <person name="Henrissat B."/>
            <person name="Grigoriev I.V."/>
            <person name="Hibbett D.S."/>
            <person name="Martin F."/>
        </authorList>
    </citation>
    <scope>NUCLEOTIDE SEQUENCE [LARGE SCALE GENOMIC DNA]</scope>
    <source>
        <strain evidence="3">Foug A</strain>
    </source>
</reference>
<organism evidence="2 3">
    <name type="scientific">Scleroderma citrinum Foug A</name>
    <dbReference type="NCBI Taxonomy" id="1036808"/>
    <lineage>
        <taxon>Eukaryota</taxon>
        <taxon>Fungi</taxon>
        <taxon>Dikarya</taxon>
        <taxon>Basidiomycota</taxon>
        <taxon>Agaricomycotina</taxon>
        <taxon>Agaricomycetes</taxon>
        <taxon>Agaricomycetidae</taxon>
        <taxon>Boletales</taxon>
        <taxon>Sclerodermatineae</taxon>
        <taxon>Sclerodermataceae</taxon>
        <taxon>Scleroderma</taxon>
    </lineage>
</organism>
<protein>
    <submittedName>
        <fullName evidence="2">Uncharacterized protein</fullName>
    </submittedName>
</protein>
<name>A0A0C2ZQP9_9AGAM</name>
<proteinExistence type="predicted"/>
<dbReference type="AlphaFoldDB" id="A0A0C2ZQP9"/>
<accession>A0A0C2ZQP9</accession>
<dbReference type="EMBL" id="KN822031">
    <property type="protein sequence ID" value="KIM63903.1"/>
    <property type="molecule type" value="Genomic_DNA"/>
</dbReference>